<reference evidence="1 2" key="1">
    <citation type="submission" date="2015-08" db="EMBL/GenBank/DDBJ databases">
        <title>Complete genome sequence of Rufibacter tibetensis strain 1351t, a radiation-resistant bacterium from tibet plateau.</title>
        <authorList>
            <person name="Dai J."/>
        </authorList>
    </citation>
    <scope>NUCLEOTIDE SEQUENCE [LARGE SCALE GENOMIC DNA]</scope>
    <source>
        <strain evidence="1 2">1351</strain>
    </source>
</reference>
<organism evidence="1 2">
    <name type="scientific">Rufibacter tibetensis</name>
    <dbReference type="NCBI Taxonomy" id="512763"/>
    <lineage>
        <taxon>Bacteria</taxon>
        <taxon>Pseudomonadati</taxon>
        <taxon>Bacteroidota</taxon>
        <taxon>Cytophagia</taxon>
        <taxon>Cytophagales</taxon>
        <taxon>Hymenobacteraceae</taxon>
        <taxon>Rufibacter</taxon>
    </lineage>
</organism>
<evidence type="ECO:0000313" key="1">
    <source>
        <dbReference type="EMBL" id="ALI98312.1"/>
    </source>
</evidence>
<name>A0A0N7HW56_9BACT</name>
<proteinExistence type="predicted"/>
<dbReference type="KEGG" id="rti:DC20_04080"/>
<dbReference type="RefSeq" id="WP_062542669.1">
    <property type="nucleotide sequence ID" value="NZ_CP012643.1"/>
</dbReference>
<gene>
    <name evidence="1" type="ORF">DC20_04080</name>
</gene>
<sequence>MKNKWLCLFILFLVFLNGCKKKEQNNKSNYDEIIVQEGFIVKTVESLTGSNNWYFVSAKDINKSDWLGDFKTNNLGNGFWFHPIGHDNFPVSFIEKHMDTLSLPKPSVEKVYTAQLVLFPVRIEYKLKPRFRDKQPRSEFVQNVGGRELRFGFNSLPVNIQKMTPLVEPKREITECKCELKEDDVNGYLYKVCIYLKEQESKYSDVPCTYGVRNIVADTLDGRNVIRVDLNCCYLGDRAYFDPATKELIDFSYGAM</sequence>
<dbReference type="EMBL" id="CP012643">
    <property type="protein sequence ID" value="ALI98312.1"/>
    <property type="molecule type" value="Genomic_DNA"/>
</dbReference>
<dbReference type="Proteomes" id="UP000061382">
    <property type="component" value="Chromosome"/>
</dbReference>
<protein>
    <submittedName>
        <fullName evidence="1">Uncharacterized protein</fullName>
    </submittedName>
</protein>
<dbReference type="OrthoDB" id="9822029at2"/>
<evidence type="ECO:0000313" key="2">
    <source>
        <dbReference type="Proteomes" id="UP000061382"/>
    </source>
</evidence>
<dbReference type="AlphaFoldDB" id="A0A0N7HW56"/>
<accession>A0A0N7HW56</accession>
<dbReference type="PATRIC" id="fig|512763.3.peg.905"/>
<dbReference type="STRING" id="512763.DC20_04080"/>
<keyword evidence="2" id="KW-1185">Reference proteome</keyword>